<dbReference type="GO" id="GO:0005886">
    <property type="term" value="C:plasma membrane"/>
    <property type="evidence" value="ECO:0007669"/>
    <property type="project" value="UniProtKB-SubCell"/>
</dbReference>
<comment type="subcellular location">
    <subcellularLocation>
        <location evidence="1">Cell membrane</location>
        <topology evidence="1">Multi-pass membrane protein</topology>
    </subcellularLocation>
</comment>
<keyword evidence="2 5" id="KW-0812">Transmembrane</keyword>
<dbReference type="STRING" id="1193182.BN11_440014"/>
<evidence type="ECO:0000256" key="2">
    <source>
        <dbReference type="ARBA" id="ARBA00022692"/>
    </source>
</evidence>
<sequence length="403" mass="42682">MTRWFPVGVIVGIFVLLATGRGLTTTQALTYAAASGIVTFALELPTSGFADAFGRRAVYIAAAVVNVITAYAYVVAHSFWAFVGAATLMGIFRALDSGPLEAWFVDEVHVSEPGKDVDQELSRQGTVLGLSIAAGSLVGGSLIWWHPIKSAPAINLSVWCFLGLNLIHVLAVVTLLKETPRHPVGARRRQLLAESVTGAPRVIADGLKLLRHNHVLLGLMAAEVCWSIGMIAFESLLPLRLEEMVGTQQRAAALMGPVAAVGWLIFALGTWLSGLTSRRIDIARTAVIGRLLNGLGVVVMGLVLGPVALIAVYFFTYSAHGFNGPPHAALLHREASAGNRATVLSMNSMMAFLAYGAIAPVAGWLSDRTSIALTTVVVGVVSVLGAIFYVPARRAEREGRVAA</sequence>
<protein>
    <submittedName>
        <fullName evidence="7">Major facilitator superfamily MFS_1</fullName>
    </submittedName>
</protein>
<dbReference type="PROSITE" id="PS00216">
    <property type="entry name" value="SUGAR_TRANSPORT_1"/>
    <property type="match status" value="1"/>
</dbReference>
<dbReference type="GO" id="GO:0022857">
    <property type="term" value="F:transmembrane transporter activity"/>
    <property type="evidence" value="ECO:0007669"/>
    <property type="project" value="InterPro"/>
</dbReference>
<dbReference type="PROSITE" id="PS50850">
    <property type="entry name" value="MFS"/>
    <property type="match status" value="1"/>
</dbReference>
<evidence type="ECO:0000256" key="4">
    <source>
        <dbReference type="ARBA" id="ARBA00023136"/>
    </source>
</evidence>
<keyword evidence="4 5" id="KW-0472">Membrane</keyword>
<dbReference type="PANTHER" id="PTHR23530:SF1">
    <property type="entry name" value="PERMEASE, MAJOR FACILITATOR SUPERFAMILY-RELATED"/>
    <property type="match status" value="1"/>
</dbReference>
<dbReference type="InterPro" id="IPR005829">
    <property type="entry name" value="Sugar_transporter_CS"/>
</dbReference>
<dbReference type="Pfam" id="PF07690">
    <property type="entry name" value="MFS_1"/>
    <property type="match status" value="1"/>
</dbReference>
<dbReference type="RefSeq" id="WP_235435357.1">
    <property type="nucleotide sequence ID" value="NZ_HG764815.1"/>
</dbReference>
<dbReference type="PANTHER" id="PTHR23530">
    <property type="entry name" value="TRANSPORT PROTEIN-RELATED"/>
    <property type="match status" value="1"/>
</dbReference>
<accession>W6K0B7</accession>
<dbReference type="Gene3D" id="1.20.1250.20">
    <property type="entry name" value="MFS general substrate transporter like domains"/>
    <property type="match status" value="1"/>
</dbReference>
<keyword evidence="8" id="KW-1185">Reference proteome</keyword>
<dbReference type="InterPro" id="IPR053160">
    <property type="entry name" value="MFS_DHA3_Transporter"/>
</dbReference>
<feature type="transmembrane region" description="Helical" evidence="5">
    <location>
        <begin position="156"/>
        <end position="176"/>
    </location>
</feature>
<reference evidence="7 8" key="1">
    <citation type="journal article" date="2013" name="ISME J.">
        <title>A metabolic model for members of the genus Tetrasphaera involved in enhanced biological phosphorus removal.</title>
        <authorList>
            <person name="Kristiansen R."/>
            <person name="Nguyen H.T.T."/>
            <person name="Saunders A.M."/>
            <person name="Nielsen J.L."/>
            <person name="Wimmer R."/>
            <person name="Le V.Q."/>
            <person name="McIlroy S.J."/>
            <person name="Petrovski S."/>
            <person name="Seviour R.J."/>
            <person name="Calteau A."/>
            <person name="Nielsen K.L."/>
            <person name="Nielsen P.H."/>
        </authorList>
    </citation>
    <scope>NUCLEOTIDE SEQUENCE [LARGE SCALE GENOMIC DNA]</scope>
    <source>
        <strain evidence="7 8">Ben110</strain>
    </source>
</reference>
<organism evidence="7 8">
    <name type="scientific">Nostocoides australiense Ben110</name>
    <dbReference type="NCBI Taxonomy" id="1193182"/>
    <lineage>
        <taxon>Bacteria</taxon>
        <taxon>Bacillati</taxon>
        <taxon>Actinomycetota</taxon>
        <taxon>Actinomycetes</taxon>
        <taxon>Micrococcales</taxon>
        <taxon>Intrasporangiaceae</taxon>
        <taxon>Nostocoides</taxon>
    </lineage>
</organism>
<dbReference type="SUPFAM" id="SSF103473">
    <property type="entry name" value="MFS general substrate transporter"/>
    <property type="match status" value="1"/>
</dbReference>
<feature type="transmembrane region" description="Helical" evidence="5">
    <location>
        <begin position="371"/>
        <end position="390"/>
    </location>
</feature>
<gene>
    <name evidence="7" type="ORF">BN11_440014</name>
</gene>
<feature type="transmembrane region" description="Helical" evidence="5">
    <location>
        <begin position="57"/>
        <end position="83"/>
    </location>
</feature>
<dbReference type="InterPro" id="IPR036259">
    <property type="entry name" value="MFS_trans_sf"/>
</dbReference>
<evidence type="ECO:0000259" key="6">
    <source>
        <dbReference type="PROSITE" id="PS50850"/>
    </source>
</evidence>
<dbReference type="EMBL" id="CAJA01000379">
    <property type="protein sequence ID" value="CCH74425.1"/>
    <property type="molecule type" value="Genomic_DNA"/>
</dbReference>
<dbReference type="InterPro" id="IPR020846">
    <property type="entry name" value="MFS_dom"/>
</dbReference>
<name>W6K0B7_9MICO</name>
<proteinExistence type="predicted"/>
<feature type="domain" description="Major facilitator superfamily (MFS) profile" evidence="6">
    <location>
        <begin position="1"/>
        <end position="397"/>
    </location>
</feature>
<feature type="transmembrane region" description="Helical" evidence="5">
    <location>
        <begin position="292"/>
        <end position="315"/>
    </location>
</feature>
<feature type="transmembrane region" description="Helical" evidence="5">
    <location>
        <begin position="32"/>
        <end position="50"/>
    </location>
</feature>
<keyword evidence="3 5" id="KW-1133">Transmembrane helix</keyword>
<evidence type="ECO:0000256" key="3">
    <source>
        <dbReference type="ARBA" id="ARBA00022989"/>
    </source>
</evidence>
<evidence type="ECO:0000256" key="5">
    <source>
        <dbReference type="SAM" id="Phobius"/>
    </source>
</evidence>
<dbReference type="Proteomes" id="UP000035763">
    <property type="component" value="Unassembled WGS sequence"/>
</dbReference>
<dbReference type="AlphaFoldDB" id="W6K0B7"/>
<comment type="caution">
    <text evidence="7">The sequence shown here is derived from an EMBL/GenBank/DDBJ whole genome shotgun (WGS) entry which is preliminary data.</text>
</comment>
<feature type="transmembrane region" description="Helical" evidence="5">
    <location>
        <begin position="343"/>
        <end position="365"/>
    </location>
</feature>
<evidence type="ECO:0000313" key="7">
    <source>
        <dbReference type="EMBL" id="CCH74425.1"/>
    </source>
</evidence>
<feature type="transmembrane region" description="Helical" evidence="5">
    <location>
        <begin position="251"/>
        <end position="272"/>
    </location>
</feature>
<dbReference type="InterPro" id="IPR011701">
    <property type="entry name" value="MFS"/>
</dbReference>
<feature type="transmembrane region" description="Helical" evidence="5">
    <location>
        <begin position="215"/>
        <end position="239"/>
    </location>
</feature>
<feature type="transmembrane region" description="Helical" evidence="5">
    <location>
        <begin position="125"/>
        <end position="144"/>
    </location>
</feature>
<evidence type="ECO:0000313" key="8">
    <source>
        <dbReference type="Proteomes" id="UP000035763"/>
    </source>
</evidence>
<evidence type="ECO:0000256" key="1">
    <source>
        <dbReference type="ARBA" id="ARBA00004651"/>
    </source>
</evidence>